<comment type="similarity">
    <text evidence="2">Belongs to the DODA-type extradiol aromatic ring-opening dioxygenase family.</text>
</comment>
<keyword evidence="4" id="KW-0862">Zinc</keyword>
<name>A0A918XQ02_9PROT</name>
<dbReference type="InterPro" id="IPR004183">
    <property type="entry name" value="Xdiol_dOase_suB"/>
</dbReference>
<dbReference type="SUPFAM" id="SSF53213">
    <property type="entry name" value="LigB-like"/>
    <property type="match status" value="1"/>
</dbReference>
<dbReference type="Pfam" id="PF02900">
    <property type="entry name" value="LigB"/>
    <property type="match status" value="1"/>
</dbReference>
<gene>
    <name evidence="7" type="ORF">GCM10017083_08940</name>
</gene>
<keyword evidence="7" id="KW-0223">Dioxygenase</keyword>
<dbReference type="EMBL" id="BMZS01000002">
    <property type="protein sequence ID" value="GHD43171.1"/>
    <property type="molecule type" value="Genomic_DNA"/>
</dbReference>
<comment type="cofactor">
    <cofactor evidence="1">
        <name>Zn(2+)</name>
        <dbReference type="ChEBI" id="CHEBI:29105"/>
    </cofactor>
</comment>
<evidence type="ECO:0000259" key="6">
    <source>
        <dbReference type="Pfam" id="PF02900"/>
    </source>
</evidence>
<organism evidence="7 8">
    <name type="scientific">Thalassobaculum fulvum</name>
    <dbReference type="NCBI Taxonomy" id="1633335"/>
    <lineage>
        <taxon>Bacteria</taxon>
        <taxon>Pseudomonadati</taxon>
        <taxon>Pseudomonadota</taxon>
        <taxon>Alphaproteobacteria</taxon>
        <taxon>Rhodospirillales</taxon>
        <taxon>Thalassobaculaceae</taxon>
        <taxon>Thalassobaculum</taxon>
    </lineage>
</organism>
<dbReference type="PANTHER" id="PTHR30096:SF0">
    <property type="entry name" value="4,5-DOPA DIOXYGENASE EXTRADIOL-LIKE PROTEIN"/>
    <property type="match status" value="1"/>
</dbReference>
<dbReference type="AlphaFoldDB" id="A0A918XQ02"/>
<evidence type="ECO:0000256" key="5">
    <source>
        <dbReference type="ARBA" id="ARBA00023002"/>
    </source>
</evidence>
<dbReference type="GO" id="GO:0008198">
    <property type="term" value="F:ferrous iron binding"/>
    <property type="evidence" value="ECO:0007669"/>
    <property type="project" value="InterPro"/>
</dbReference>
<evidence type="ECO:0000256" key="3">
    <source>
        <dbReference type="ARBA" id="ARBA00022723"/>
    </source>
</evidence>
<sequence>MTAMPALFVSHGAPTLILDDVPARAFLARVGGDLGRPSAIVVVSAHYEATGVRVDRSAWPRTIHDFRGFPPALYEMQYPAPGDPALADEIVGLVRAAGLDAETDEGWGLDHGAWVPLMLMYPEADIPVVAVSVDPDAGPEHHRRLGAALAPLRERGVLILCSGSFTHNLHEIPRPFRQIETPAPDWVREFADWAAAAIVEGRTGDLLDYRRVAPHGARNHPTEEHFLPLFAAMGAGGGGAGRRMHDSTTFAVLRMDAYAFG</sequence>
<reference evidence="7" key="1">
    <citation type="journal article" date="2014" name="Int. J. Syst. Evol. Microbiol.">
        <title>Complete genome sequence of Corynebacterium casei LMG S-19264T (=DSM 44701T), isolated from a smear-ripened cheese.</title>
        <authorList>
            <consortium name="US DOE Joint Genome Institute (JGI-PGF)"/>
            <person name="Walter F."/>
            <person name="Albersmeier A."/>
            <person name="Kalinowski J."/>
            <person name="Ruckert C."/>
        </authorList>
    </citation>
    <scope>NUCLEOTIDE SEQUENCE</scope>
    <source>
        <strain evidence="7">KCTC 42651</strain>
    </source>
</reference>
<evidence type="ECO:0000256" key="2">
    <source>
        <dbReference type="ARBA" id="ARBA00007581"/>
    </source>
</evidence>
<keyword evidence="3" id="KW-0479">Metal-binding</keyword>
<evidence type="ECO:0000256" key="1">
    <source>
        <dbReference type="ARBA" id="ARBA00001947"/>
    </source>
</evidence>
<evidence type="ECO:0000256" key="4">
    <source>
        <dbReference type="ARBA" id="ARBA00022833"/>
    </source>
</evidence>
<accession>A0A918XQ02</accession>
<dbReference type="PIRSF" id="PIRSF006157">
    <property type="entry name" value="Doxgns_DODA"/>
    <property type="match status" value="1"/>
</dbReference>
<reference evidence="7" key="2">
    <citation type="submission" date="2020-09" db="EMBL/GenBank/DDBJ databases">
        <authorList>
            <person name="Sun Q."/>
            <person name="Kim S."/>
        </authorList>
    </citation>
    <scope>NUCLEOTIDE SEQUENCE</scope>
    <source>
        <strain evidence="7">KCTC 42651</strain>
    </source>
</reference>
<comment type="caution">
    <text evidence="7">The sequence shown here is derived from an EMBL/GenBank/DDBJ whole genome shotgun (WGS) entry which is preliminary data.</text>
</comment>
<dbReference type="CDD" id="cd07363">
    <property type="entry name" value="45_DOPA_Dioxygenase"/>
    <property type="match status" value="1"/>
</dbReference>
<feature type="domain" description="Extradiol ring-cleavage dioxygenase class III enzyme subunit B" evidence="6">
    <location>
        <begin position="36"/>
        <end position="248"/>
    </location>
</feature>
<evidence type="ECO:0000313" key="7">
    <source>
        <dbReference type="EMBL" id="GHD43171.1"/>
    </source>
</evidence>
<protein>
    <submittedName>
        <fullName evidence="7">Dioxygenase</fullName>
    </submittedName>
</protein>
<dbReference type="Gene3D" id="3.40.830.10">
    <property type="entry name" value="LigB-like"/>
    <property type="match status" value="1"/>
</dbReference>
<dbReference type="GO" id="GO:0016702">
    <property type="term" value="F:oxidoreductase activity, acting on single donors with incorporation of molecular oxygen, incorporation of two atoms of oxygen"/>
    <property type="evidence" value="ECO:0007669"/>
    <property type="project" value="UniProtKB-ARBA"/>
</dbReference>
<dbReference type="PANTHER" id="PTHR30096">
    <property type="entry name" value="4,5-DOPA DIOXYGENASE EXTRADIOL-LIKE PROTEIN"/>
    <property type="match status" value="1"/>
</dbReference>
<dbReference type="InterPro" id="IPR014436">
    <property type="entry name" value="Extradiol_dOase_DODA"/>
</dbReference>
<keyword evidence="5" id="KW-0560">Oxidoreductase</keyword>
<proteinExistence type="inferred from homology"/>
<dbReference type="RefSeq" id="WP_189987732.1">
    <property type="nucleotide sequence ID" value="NZ_BMZS01000002.1"/>
</dbReference>
<dbReference type="Proteomes" id="UP000630353">
    <property type="component" value="Unassembled WGS sequence"/>
</dbReference>
<keyword evidence="8" id="KW-1185">Reference proteome</keyword>
<evidence type="ECO:0000313" key="8">
    <source>
        <dbReference type="Proteomes" id="UP000630353"/>
    </source>
</evidence>
<dbReference type="GO" id="GO:0008270">
    <property type="term" value="F:zinc ion binding"/>
    <property type="evidence" value="ECO:0007669"/>
    <property type="project" value="InterPro"/>
</dbReference>